<proteinExistence type="predicted"/>
<dbReference type="PROSITE" id="PS51186">
    <property type="entry name" value="GNAT"/>
    <property type="match status" value="1"/>
</dbReference>
<dbReference type="InterPro" id="IPR016181">
    <property type="entry name" value="Acyl_CoA_acyltransferase"/>
</dbReference>
<accession>A0A1H9CK98</accession>
<dbReference type="CDD" id="cd04301">
    <property type="entry name" value="NAT_SF"/>
    <property type="match status" value="1"/>
</dbReference>
<dbReference type="Gene3D" id="3.40.630.30">
    <property type="match status" value="1"/>
</dbReference>
<keyword evidence="2" id="KW-0687">Ribonucleoprotein</keyword>
<name>A0A1H9CK98_9LACT</name>
<dbReference type="EMBL" id="FOEN01000004">
    <property type="protein sequence ID" value="SEQ01635.1"/>
    <property type="molecule type" value="Genomic_DNA"/>
</dbReference>
<dbReference type="SUPFAM" id="SSF55729">
    <property type="entry name" value="Acyl-CoA N-acyltransferases (Nat)"/>
    <property type="match status" value="1"/>
</dbReference>
<sequence length="153" mass="17471">MLYIIRKGDSVPSHLLVAIEAIDWPAGTYVADILRQQSMAPSDYYFILSQDSPDANKKDQLVAFAAYVEQDIIADPAICPCIATVYVEPSFRQRGLSRDLVHLVELHAKAQNQQDLYINTQHQGLYEPLGYQQFDCQIDTKGRTIYLYHKTLY</sequence>
<dbReference type="OrthoDB" id="9789053at2"/>
<dbReference type="Pfam" id="PF00583">
    <property type="entry name" value="Acetyltransf_1"/>
    <property type="match status" value="1"/>
</dbReference>
<dbReference type="RefSeq" id="WP_159428847.1">
    <property type="nucleotide sequence ID" value="NZ_CALUDV010000026.1"/>
</dbReference>
<keyword evidence="2" id="KW-0689">Ribosomal protein</keyword>
<dbReference type="InterPro" id="IPR000182">
    <property type="entry name" value="GNAT_dom"/>
</dbReference>
<dbReference type="STRING" id="89093.SAMN04488558_10461"/>
<dbReference type="GO" id="GO:0005840">
    <property type="term" value="C:ribosome"/>
    <property type="evidence" value="ECO:0007669"/>
    <property type="project" value="UniProtKB-KW"/>
</dbReference>
<dbReference type="AlphaFoldDB" id="A0A1H9CK98"/>
<feature type="domain" description="N-acetyltransferase" evidence="1">
    <location>
        <begin position="3"/>
        <end position="153"/>
    </location>
</feature>
<organism evidence="2 3">
    <name type="scientific">Ignavigranum ruoffiae</name>
    <dbReference type="NCBI Taxonomy" id="89093"/>
    <lineage>
        <taxon>Bacteria</taxon>
        <taxon>Bacillati</taxon>
        <taxon>Bacillota</taxon>
        <taxon>Bacilli</taxon>
        <taxon>Lactobacillales</taxon>
        <taxon>Aerococcaceae</taxon>
        <taxon>Ignavigranum</taxon>
    </lineage>
</organism>
<protein>
    <submittedName>
        <fullName evidence="2">Ribosomal protein S18 acetylase RimI</fullName>
    </submittedName>
</protein>
<evidence type="ECO:0000313" key="2">
    <source>
        <dbReference type="EMBL" id="SEQ01635.1"/>
    </source>
</evidence>
<evidence type="ECO:0000313" key="3">
    <source>
        <dbReference type="Proteomes" id="UP000198833"/>
    </source>
</evidence>
<keyword evidence="3" id="KW-1185">Reference proteome</keyword>
<gene>
    <name evidence="2" type="ORF">SAMN04488558_10461</name>
</gene>
<dbReference type="Proteomes" id="UP000198833">
    <property type="component" value="Unassembled WGS sequence"/>
</dbReference>
<dbReference type="GO" id="GO:0016747">
    <property type="term" value="F:acyltransferase activity, transferring groups other than amino-acyl groups"/>
    <property type="evidence" value="ECO:0007669"/>
    <property type="project" value="InterPro"/>
</dbReference>
<evidence type="ECO:0000259" key="1">
    <source>
        <dbReference type="PROSITE" id="PS51186"/>
    </source>
</evidence>
<reference evidence="2 3" key="1">
    <citation type="submission" date="2016-10" db="EMBL/GenBank/DDBJ databases">
        <authorList>
            <person name="de Groot N.N."/>
        </authorList>
    </citation>
    <scope>NUCLEOTIDE SEQUENCE [LARGE SCALE GENOMIC DNA]</scope>
    <source>
        <strain evidence="2 3">DSM 15695</strain>
    </source>
</reference>